<dbReference type="Proteomes" id="UP000006798">
    <property type="component" value="Plasmid pBB2"/>
</dbReference>
<dbReference type="EMBL" id="CP002880">
    <property type="protein sequence ID" value="AEI83057.1"/>
    <property type="molecule type" value="Genomic_DNA"/>
</dbReference>
<dbReference type="HOGENOM" id="CLU_038238_1_1_4"/>
<evidence type="ECO:0000256" key="8">
    <source>
        <dbReference type="ARBA" id="ARBA00023114"/>
    </source>
</evidence>
<protein>
    <submittedName>
        <fullName evidence="12">Outer membrane protein</fullName>
    </submittedName>
</protein>
<dbReference type="Pfam" id="PF13609">
    <property type="entry name" value="Porin_4"/>
    <property type="match status" value="1"/>
</dbReference>
<proteinExistence type="predicted"/>
<reference evidence="12 13" key="1">
    <citation type="journal article" date="2011" name="J. Bacteriol.">
        <title>Complete genome sequence of the type strain Cupriavidus necator N-1.</title>
        <authorList>
            <person name="Poehlein A."/>
            <person name="Kusian B."/>
            <person name="Friedrich B."/>
            <person name="Daniel R."/>
            <person name="Bowien B."/>
        </authorList>
    </citation>
    <scope>NUCLEOTIDE SEQUENCE [LARGE SCALE GENOMIC DNA]</scope>
    <source>
        <strain evidence="13">ATCC 43291 / DSM 13513 / CCUG 52238 / LMG 8453 / N-1</strain>
        <plasmid evidence="12 13">pBB2</plasmid>
    </source>
</reference>
<dbReference type="InterPro" id="IPR033900">
    <property type="entry name" value="Gram_neg_porin_domain"/>
</dbReference>
<geneLocation type="plasmid" evidence="12 13">
    <name>pBB2</name>
</geneLocation>
<evidence type="ECO:0000259" key="11">
    <source>
        <dbReference type="Pfam" id="PF13609"/>
    </source>
</evidence>
<dbReference type="InterPro" id="IPR050298">
    <property type="entry name" value="Gram-neg_bact_OMP"/>
</dbReference>
<gene>
    <name evidence="12" type="ordered locus">CNE_BB2p02530</name>
</gene>
<dbReference type="InterPro" id="IPR023614">
    <property type="entry name" value="Porin_dom_sf"/>
</dbReference>
<keyword evidence="10" id="KW-0998">Cell outer membrane</keyword>
<dbReference type="GO" id="GO:0009279">
    <property type="term" value="C:cell outer membrane"/>
    <property type="evidence" value="ECO:0007669"/>
    <property type="project" value="UniProtKB-SubCell"/>
</dbReference>
<dbReference type="CDD" id="cd00342">
    <property type="entry name" value="gram_neg_porins"/>
    <property type="match status" value="1"/>
</dbReference>
<evidence type="ECO:0000256" key="7">
    <source>
        <dbReference type="ARBA" id="ARBA00023065"/>
    </source>
</evidence>
<evidence type="ECO:0000313" key="13">
    <source>
        <dbReference type="Proteomes" id="UP000006798"/>
    </source>
</evidence>
<dbReference type="Gene3D" id="2.40.160.10">
    <property type="entry name" value="Porin"/>
    <property type="match status" value="1"/>
</dbReference>
<feature type="domain" description="Porin" evidence="11">
    <location>
        <begin position="38"/>
        <end position="360"/>
    </location>
</feature>
<accession>F8GYW6</accession>
<comment type="subunit">
    <text evidence="2">Homotrimer.</text>
</comment>
<dbReference type="InterPro" id="IPR002299">
    <property type="entry name" value="Porin_Neis"/>
</dbReference>
<dbReference type="AlphaFoldDB" id="F8GYW6"/>
<evidence type="ECO:0000256" key="3">
    <source>
        <dbReference type="ARBA" id="ARBA00022448"/>
    </source>
</evidence>
<comment type="subcellular location">
    <subcellularLocation>
        <location evidence="1">Cell outer membrane</location>
        <topology evidence="1">Multi-pass membrane protein</topology>
    </subcellularLocation>
</comment>
<dbReference type="SUPFAM" id="SSF56935">
    <property type="entry name" value="Porins"/>
    <property type="match status" value="1"/>
</dbReference>
<evidence type="ECO:0000256" key="4">
    <source>
        <dbReference type="ARBA" id="ARBA00022452"/>
    </source>
</evidence>
<evidence type="ECO:0000256" key="10">
    <source>
        <dbReference type="ARBA" id="ARBA00023237"/>
    </source>
</evidence>
<keyword evidence="8" id="KW-0626">Porin</keyword>
<dbReference type="PRINTS" id="PR00184">
    <property type="entry name" value="NEISSPPORIN"/>
</dbReference>
<evidence type="ECO:0000256" key="2">
    <source>
        <dbReference type="ARBA" id="ARBA00011233"/>
    </source>
</evidence>
<sequence length="390" mass="41997">MGSFLTHGCAMRRGSVRAEVEKHGDNMKSSLVGATFLVLTGVCTAAGAQSQVTLYGRLNTSLEYSDATTASDGTRLGGTGRLTNNRSVFGMRGEESLGDSLKAIWQIESSISLDSGGGQIAGRNTRIGLAGSAGSFFMGNWTTPYLEATSAYDPFYPTTAGYMAIMGNGSTPTSNNVEDTSSFDRRQKNSIHYRSASWNGFRAGVTWGVNEERVTVPRNPSLWSFSAAYDGGPLNLVLAYERHNNYQTAGRDDDGLKVGVSYQFPITRVSAIYERLHYRTATGDLKRDAYYASVVQTLWTGSLRAGVGVASNGRGNATEAVGFFRSGADTGAVQATIGYEYPLSKRTAVFGFYSRIFNKKNATYDFAINELGISAGADPQTFALGMRHTF</sequence>
<keyword evidence="5" id="KW-0812">Transmembrane</keyword>
<dbReference type="KEGG" id="cnc:CNE_BB2p02530"/>
<evidence type="ECO:0000313" key="12">
    <source>
        <dbReference type="EMBL" id="AEI83057.1"/>
    </source>
</evidence>
<dbReference type="PANTHER" id="PTHR34501">
    <property type="entry name" value="PROTEIN YDDL-RELATED"/>
    <property type="match status" value="1"/>
</dbReference>
<dbReference type="GO" id="GO:0006811">
    <property type="term" value="P:monoatomic ion transport"/>
    <property type="evidence" value="ECO:0007669"/>
    <property type="project" value="UniProtKB-KW"/>
</dbReference>
<organism evidence="12 13">
    <name type="scientific">Cupriavidus necator (strain ATCC 43291 / DSM 13513 / CCUG 52238 / LMG 8453 / N-1)</name>
    <name type="common">Ralstonia eutropha</name>
    <dbReference type="NCBI Taxonomy" id="1042878"/>
    <lineage>
        <taxon>Bacteria</taxon>
        <taxon>Pseudomonadati</taxon>
        <taxon>Pseudomonadota</taxon>
        <taxon>Betaproteobacteria</taxon>
        <taxon>Burkholderiales</taxon>
        <taxon>Burkholderiaceae</taxon>
        <taxon>Cupriavidus</taxon>
    </lineage>
</organism>
<evidence type="ECO:0000256" key="6">
    <source>
        <dbReference type="ARBA" id="ARBA00022729"/>
    </source>
</evidence>
<dbReference type="PANTHER" id="PTHR34501:SF9">
    <property type="entry name" value="MAJOR OUTER MEMBRANE PROTEIN P.IA"/>
    <property type="match status" value="1"/>
</dbReference>
<evidence type="ECO:0000256" key="5">
    <source>
        <dbReference type="ARBA" id="ARBA00022692"/>
    </source>
</evidence>
<keyword evidence="6" id="KW-0732">Signal</keyword>
<dbReference type="GO" id="GO:0015288">
    <property type="term" value="F:porin activity"/>
    <property type="evidence" value="ECO:0007669"/>
    <property type="project" value="UniProtKB-KW"/>
</dbReference>
<evidence type="ECO:0000256" key="9">
    <source>
        <dbReference type="ARBA" id="ARBA00023136"/>
    </source>
</evidence>
<name>F8GYW6_CUPNN</name>
<keyword evidence="3" id="KW-0813">Transport</keyword>
<keyword evidence="12" id="KW-0614">Plasmid</keyword>
<keyword evidence="4" id="KW-1134">Transmembrane beta strand</keyword>
<evidence type="ECO:0000256" key="1">
    <source>
        <dbReference type="ARBA" id="ARBA00004571"/>
    </source>
</evidence>
<dbReference type="GO" id="GO:0046930">
    <property type="term" value="C:pore complex"/>
    <property type="evidence" value="ECO:0007669"/>
    <property type="project" value="UniProtKB-KW"/>
</dbReference>
<keyword evidence="7" id="KW-0406">Ion transport</keyword>
<keyword evidence="9" id="KW-0472">Membrane</keyword>